<dbReference type="OrthoDB" id="8452157at2"/>
<sequence length="253" mass="26771">MQGARPRRGEGGAPAIGVAALAVALGLAFVVLRPVPVPRDEPPPADAVLLAPPAAWLPIAHATPLFAVAAPELRGLPLVHAARRHREGGREDVLAYGAFSGEGLHLRLAVRAGDPEEPAPSFFIDLVRRASEAGFAVTRSGAPDTLMTKFGPAEAADVALEETVERDCIAFRTDHPEAALRLSGWVCGVPSRPADRQLLACLLDRLTLRAPHEDLLLRAFFAAADEHRNPACAGSTSWLEAPSLRPGFRVGVP</sequence>
<comment type="caution">
    <text evidence="2">The sequence shown here is derived from an EMBL/GenBank/DDBJ whole genome shotgun (WGS) entry which is preliminary data.</text>
</comment>
<accession>A0A5B2VEP4</accession>
<gene>
    <name evidence="2" type="ORF">F0L46_11530</name>
</gene>
<proteinExistence type="predicted"/>
<keyword evidence="3" id="KW-1185">Reference proteome</keyword>
<evidence type="ECO:0000313" key="3">
    <source>
        <dbReference type="Proteomes" id="UP000323142"/>
    </source>
</evidence>
<keyword evidence="1" id="KW-0472">Membrane</keyword>
<dbReference type="RefSeq" id="WP_149817613.1">
    <property type="nucleotide sequence ID" value="NZ_VUOA01000020.1"/>
</dbReference>
<feature type="transmembrane region" description="Helical" evidence="1">
    <location>
        <begin position="12"/>
        <end position="32"/>
    </location>
</feature>
<dbReference type="EMBL" id="VUOA01000020">
    <property type="protein sequence ID" value="KAA2237086.1"/>
    <property type="molecule type" value="Genomic_DNA"/>
</dbReference>
<protein>
    <submittedName>
        <fullName evidence="2">Uncharacterized protein</fullName>
    </submittedName>
</protein>
<dbReference type="Proteomes" id="UP000323142">
    <property type="component" value="Unassembled WGS sequence"/>
</dbReference>
<keyword evidence="1" id="KW-1133">Transmembrane helix</keyword>
<keyword evidence="1" id="KW-0812">Transmembrane</keyword>
<reference evidence="2 3" key="2">
    <citation type="submission" date="2019-09" db="EMBL/GenBank/DDBJ databases">
        <authorList>
            <person name="Jin C."/>
        </authorList>
    </citation>
    <scope>NUCLEOTIDE SEQUENCE [LARGE SCALE GENOMIC DNA]</scope>
    <source>
        <strain evidence="2 3">BN140002</strain>
    </source>
</reference>
<evidence type="ECO:0000256" key="1">
    <source>
        <dbReference type="SAM" id="Phobius"/>
    </source>
</evidence>
<reference evidence="2 3" key="1">
    <citation type="submission" date="2019-09" db="EMBL/GenBank/DDBJ databases">
        <title>Salinarimonas rosea gen. nov., sp. nov., a new member of the a-2 subgroup of the Proteobacteria.</title>
        <authorList>
            <person name="Liu J."/>
        </authorList>
    </citation>
    <scope>NUCLEOTIDE SEQUENCE [LARGE SCALE GENOMIC DNA]</scope>
    <source>
        <strain evidence="2 3">BN140002</strain>
    </source>
</reference>
<evidence type="ECO:0000313" key="2">
    <source>
        <dbReference type="EMBL" id="KAA2237086.1"/>
    </source>
</evidence>
<name>A0A5B2VEP4_9HYPH</name>
<dbReference type="AlphaFoldDB" id="A0A5B2VEP4"/>
<organism evidence="2 3">
    <name type="scientific">Salinarimonas soli</name>
    <dbReference type="NCBI Taxonomy" id="1638099"/>
    <lineage>
        <taxon>Bacteria</taxon>
        <taxon>Pseudomonadati</taxon>
        <taxon>Pseudomonadota</taxon>
        <taxon>Alphaproteobacteria</taxon>
        <taxon>Hyphomicrobiales</taxon>
        <taxon>Salinarimonadaceae</taxon>
        <taxon>Salinarimonas</taxon>
    </lineage>
</organism>